<dbReference type="Proteomes" id="UP000234212">
    <property type="component" value="Unassembled WGS sequence"/>
</dbReference>
<reference evidence="2 4" key="1">
    <citation type="submission" date="2017-12" db="EMBL/GenBank/DDBJ databases">
        <title>Phylogenetic diversity of female urinary microbiome.</title>
        <authorList>
            <person name="Thomas-White K."/>
            <person name="Wolfe A.J."/>
        </authorList>
    </citation>
    <scope>NUCLEOTIDE SEQUENCE [LARGE SCALE GENOMIC DNA]</scope>
    <source>
        <strain evidence="2 4">UMB0004</strain>
    </source>
</reference>
<organism evidence="2 4">
    <name type="scientific">Lacticaseibacillus rhamnosus</name>
    <name type="common">Lactobacillus rhamnosus</name>
    <dbReference type="NCBI Taxonomy" id="47715"/>
    <lineage>
        <taxon>Bacteria</taxon>
        <taxon>Bacillati</taxon>
        <taxon>Bacillota</taxon>
        <taxon>Bacilli</taxon>
        <taxon>Lactobacillales</taxon>
        <taxon>Lactobacillaceae</taxon>
        <taxon>Lacticaseibacillus</taxon>
    </lineage>
</organism>
<evidence type="ECO:0000313" key="5">
    <source>
        <dbReference type="Proteomes" id="UP000307517"/>
    </source>
</evidence>
<accession>A0AAP8IZK9</accession>
<name>A0AAP8IZK9_LACRH</name>
<sequence>MLKLWISFLVTFVIAMLLAFLYKQTQSGIVLSTIFIFGLISFAILIFIAYKSISNALKS</sequence>
<reference evidence="3 5" key="2">
    <citation type="submission" date="2019-04" db="EMBL/GenBank/DDBJ databases">
        <title>Genome Announcement to Ensure Probiotic Safety of Lactobacillus rhamnosus UBLR-58.</title>
        <authorList>
            <person name="Sulthana A."/>
            <person name="Lakshmi S.G."/>
            <person name="Madempudi R.S."/>
        </authorList>
    </citation>
    <scope>NUCLEOTIDE SEQUENCE [LARGE SCALE GENOMIC DNA]</scope>
    <source>
        <strain evidence="3 5">UBLR-58</strain>
    </source>
</reference>
<gene>
    <name evidence="2" type="ORF">CYJ91_12015</name>
    <name evidence="3" type="ORF">E6L36_12655</name>
</gene>
<evidence type="ECO:0000313" key="2">
    <source>
        <dbReference type="EMBL" id="PLA55742.1"/>
    </source>
</evidence>
<dbReference type="AlphaFoldDB" id="A0AAP8IZK9"/>
<keyword evidence="1" id="KW-0472">Membrane</keyword>
<evidence type="ECO:0000313" key="3">
    <source>
        <dbReference type="EMBL" id="THC81136.1"/>
    </source>
</evidence>
<protein>
    <submittedName>
        <fullName evidence="2">Uncharacterized protein</fullName>
    </submittedName>
</protein>
<keyword evidence="1" id="KW-1133">Transmembrane helix</keyword>
<dbReference type="EMBL" id="PKJX01000007">
    <property type="protein sequence ID" value="PLA55742.1"/>
    <property type="molecule type" value="Genomic_DNA"/>
</dbReference>
<feature type="transmembrane region" description="Helical" evidence="1">
    <location>
        <begin position="29"/>
        <end position="50"/>
    </location>
</feature>
<dbReference type="Proteomes" id="UP000307517">
    <property type="component" value="Unassembled WGS sequence"/>
</dbReference>
<keyword evidence="1" id="KW-0812">Transmembrane</keyword>
<comment type="caution">
    <text evidence="2">The sequence shown here is derived from an EMBL/GenBank/DDBJ whole genome shotgun (WGS) entry which is preliminary data.</text>
</comment>
<evidence type="ECO:0000256" key="1">
    <source>
        <dbReference type="SAM" id="Phobius"/>
    </source>
</evidence>
<dbReference type="EMBL" id="SSHM01000001">
    <property type="protein sequence ID" value="THC81136.1"/>
    <property type="molecule type" value="Genomic_DNA"/>
</dbReference>
<evidence type="ECO:0000313" key="4">
    <source>
        <dbReference type="Proteomes" id="UP000234212"/>
    </source>
</evidence>
<proteinExistence type="predicted"/>